<accession>A0AAC8YGW2</accession>
<dbReference type="EMBL" id="CP015970">
    <property type="protein sequence ID" value="AOZ47700.1"/>
    <property type="molecule type" value="Genomic_DNA"/>
</dbReference>
<feature type="transmembrane region" description="Helical" evidence="7">
    <location>
        <begin position="63"/>
        <end position="82"/>
    </location>
</feature>
<dbReference type="GO" id="GO:0022857">
    <property type="term" value="F:transmembrane transporter activity"/>
    <property type="evidence" value="ECO:0007669"/>
    <property type="project" value="InterPro"/>
</dbReference>
<dbReference type="Proteomes" id="UP000075221">
    <property type="component" value="Chromosome"/>
</dbReference>
<reference evidence="10 12" key="1">
    <citation type="journal article" date="2016" name="Plant Dis.">
        <title>Improved production of propionic acid using genome shuffling.</title>
        <authorList>
            <person name="Luna-Flores C.H."/>
            <person name="Palfreyman R.W."/>
            <person name="Kromer J.O."/>
            <person name="Nielsen L.K."/>
            <person name="Marcellin E."/>
        </authorList>
    </citation>
    <scope>NUCLEOTIDE SEQUENCE [LARGE SCALE GENOMIC DNA]</scope>
    <source>
        <strain evidence="10 12">F3E8</strain>
    </source>
</reference>
<dbReference type="NCBIfam" id="TIGR00711">
    <property type="entry name" value="efflux_EmrB"/>
    <property type="match status" value="1"/>
</dbReference>
<keyword evidence="4 7" id="KW-0812">Transmembrane</keyword>
<gene>
    <name evidence="10" type="ORF">A8L58_14585</name>
    <name evidence="9" type="ORF">AXH35_13135</name>
</gene>
<reference evidence="9 11" key="2">
    <citation type="submission" date="2016-02" db="EMBL/GenBank/DDBJ databases">
        <title>Complete Genome Sequence of Propionibacterium acidipropionici ATCC 55737.</title>
        <authorList>
            <person name="Luna Flores C.H."/>
            <person name="Nielsen L.K."/>
            <person name="Marcellin E."/>
        </authorList>
    </citation>
    <scope>NUCLEOTIDE SEQUENCE [LARGE SCALE GENOMIC DNA]</scope>
    <source>
        <strain evidence="9 11">ATCC 55737</strain>
    </source>
</reference>
<evidence type="ECO:0000256" key="3">
    <source>
        <dbReference type="ARBA" id="ARBA00022475"/>
    </source>
</evidence>
<evidence type="ECO:0000256" key="6">
    <source>
        <dbReference type="ARBA" id="ARBA00023136"/>
    </source>
</evidence>
<evidence type="ECO:0000256" key="1">
    <source>
        <dbReference type="ARBA" id="ARBA00004651"/>
    </source>
</evidence>
<feature type="transmembrane region" description="Helical" evidence="7">
    <location>
        <begin position="214"/>
        <end position="231"/>
    </location>
</feature>
<evidence type="ECO:0000256" key="5">
    <source>
        <dbReference type="ARBA" id="ARBA00022989"/>
    </source>
</evidence>
<dbReference type="Gene3D" id="1.20.1720.10">
    <property type="entry name" value="Multidrug resistance protein D"/>
    <property type="match status" value="1"/>
</dbReference>
<dbReference type="InterPro" id="IPR011701">
    <property type="entry name" value="MFS"/>
</dbReference>
<dbReference type="Gene3D" id="1.20.1250.20">
    <property type="entry name" value="MFS general substrate transporter like domains"/>
    <property type="match status" value="1"/>
</dbReference>
<organism evidence="9 11">
    <name type="scientific">Acidipropionibacterium acidipropionici</name>
    <dbReference type="NCBI Taxonomy" id="1748"/>
    <lineage>
        <taxon>Bacteria</taxon>
        <taxon>Bacillati</taxon>
        <taxon>Actinomycetota</taxon>
        <taxon>Actinomycetes</taxon>
        <taxon>Propionibacteriales</taxon>
        <taxon>Propionibacteriaceae</taxon>
        <taxon>Acidipropionibacterium</taxon>
    </lineage>
</organism>
<evidence type="ECO:0000256" key="7">
    <source>
        <dbReference type="SAM" id="Phobius"/>
    </source>
</evidence>
<dbReference type="Pfam" id="PF07690">
    <property type="entry name" value="MFS_1"/>
    <property type="match status" value="1"/>
</dbReference>
<name>A0AAC8YGW2_9ACTN</name>
<evidence type="ECO:0000313" key="11">
    <source>
        <dbReference type="Proteomes" id="UP000075221"/>
    </source>
</evidence>
<dbReference type="PROSITE" id="PS50850">
    <property type="entry name" value="MFS"/>
    <property type="match status" value="1"/>
</dbReference>
<feature type="transmembrane region" description="Helical" evidence="7">
    <location>
        <begin position="182"/>
        <end position="202"/>
    </location>
</feature>
<feature type="transmembrane region" description="Helical" evidence="7">
    <location>
        <begin position="321"/>
        <end position="339"/>
    </location>
</feature>
<feature type="transmembrane region" description="Helical" evidence="7">
    <location>
        <begin position="237"/>
        <end position="265"/>
    </location>
</feature>
<evidence type="ECO:0000313" key="9">
    <source>
        <dbReference type="EMBL" id="AMS06244.1"/>
    </source>
</evidence>
<dbReference type="PANTHER" id="PTHR42718">
    <property type="entry name" value="MAJOR FACILITATOR SUPERFAMILY MULTIDRUG TRANSPORTER MFSC"/>
    <property type="match status" value="1"/>
</dbReference>
<feature type="transmembrane region" description="Helical" evidence="7">
    <location>
        <begin position="351"/>
        <end position="370"/>
    </location>
</feature>
<feature type="domain" description="Major facilitator superfamily (MFS) profile" evidence="8">
    <location>
        <begin position="28"/>
        <end position="476"/>
    </location>
</feature>
<dbReference type="InterPro" id="IPR036259">
    <property type="entry name" value="MFS_trans_sf"/>
</dbReference>
<dbReference type="PANTHER" id="PTHR42718:SF46">
    <property type="entry name" value="BLR6921 PROTEIN"/>
    <property type="match status" value="1"/>
</dbReference>
<feature type="transmembrane region" description="Helical" evidence="7">
    <location>
        <begin position="152"/>
        <end position="170"/>
    </location>
</feature>
<sequence>MSDSWTSPAPRDPRLASVDPRLNRPWPALWSILVGFFMMMIDASIVAVALPRMQRELHADLTLLAWVTSAYLLPYAALMLITGRLGDRLGLKRVYMTGLAVFTLASLLCGLSTTAGMLIASRALQGVGAAIVSPQTMSMVTRIFPPDGRGRAMAIWGATGGVANIIGPLLGGVLVDGPGWQWIFYVNLPVGLLGMVAAARFVPALPGTSGRLDWPGVLLSAAGLGLVVFGVQEGQRYSWGAIAGLITVPRLIVVGLALLVVFVAWQHHMGHEALVPLRLFADRNFSAAVVGIAAMGAIVFAQNYPLTMFLQNVRDLSPTEAALATLPSAVMSILLANPVGRWLDGHDPKPLAVTGFGCMAVGLSWLALAMSPSTPILTVLAAMTVIGVGNAFIWSPLSVTATANLSPKLAGAGAGLYSEMQQVAAVLGSAGIATLMTWRTQTRPDLARAMGDSMWLSVVLAGAGLVACLCFARPRRAADWQRG</sequence>
<dbReference type="Proteomes" id="UP000178666">
    <property type="component" value="Chromosome"/>
</dbReference>
<dbReference type="InterPro" id="IPR004638">
    <property type="entry name" value="EmrB-like"/>
</dbReference>
<dbReference type="SUPFAM" id="SSF103473">
    <property type="entry name" value="MFS general substrate transporter"/>
    <property type="match status" value="1"/>
</dbReference>
<evidence type="ECO:0000256" key="2">
    <source>
        <dbReference type="ARBA" id="ARBA00022448"/>
    </source>
</evidence>
<feature type="transmembrane region" description="Helical" evidence="7">
    <location>
        <begin position="453"/>
        <end position="472"/>
    </location>
</feature>
<keyword evidence="2" id="KW-0813">Transport</keyword>
<dbReference type="RefSeq" id="WP_062820132.1">
    <property type="nucleotide sequence ID" value="NZ_CP014352.1"/>
</dbReference>
<keyword evidence="3" id="KW-1003">Cell membrane</keyword>
<feature type="transmembrane region" description="Helical" evidence="7">
    <location>
        <begin position="94"/>
        <end position="120"/>
    </location>
</feature>
<keyword evidence="12" id="KW-1185">Reference proteome</keyword>
<keyword evidence="6 7" id="KW-0472">Membrane</keyword>
<feature type="transmembrane region" description="Helical" evidence="7">
    <location>
        <begin position="376"/>
        <end position="397"/>
    </location>
</feature>
<feature type="transmembrane region" description="Helical" evidence="7">
    <location>
        <begin position="28"/>
        <end position="51"/>
    </location>
</feature>
<feature type="transmembrane region" description="Helical" evidence="7">
    <location>
        <begin position="285"/>
        <end position="301"/>
    </location>
</feature>
<evidence type="ECO:0000256" key="4">
    <source>
        <dbReference type="ARBA" id="ARBA00022692"/>
    </source>
</evidence>
<protein>
    <submittedName>
        <fullName evidence="9">Multidrug transporter</fullName>
    </submittedName>
</protein>
<evidence type="ECO:0000259" key="8">
    <source>
        <dbReference type="PROSITE" id="PS50850"/>
    </source>
</evidence>
<dbReference type="InterPro" id="IPR020846">
    <property type="entry name" value="MFS_dom"/>
</dbReference>
<evidence type="ECO:0000313" key="12">
    <source>
        <dbReference type="Proteomes" id="UP000178666"/>
    </source>
</evidence>
<dbReference type="GO" id="GO:0005886">
    <property type="term" value="C:plasma membrane"/>
    <property type="evidence" value="ECO:0007669"/>
    <property type="project" value="UniProtKB-SubCell"/>
</dbReference>
<proteinExistence type="predicted"/>
<comment type="subcellular location">
    <subcellularLocation>
        <location evidence="1">Cell membrane</location>
        <topology evidence="1">Multi-pass membrane protein</topology>
    </subcellularLocation>
</comment>
<dbReference type="EMBL" id="CP014352">
    <property type="protein sequence ID" value="AMS06244.1"/>
    <property type="molecule type" value="Genomic_DNA"/>
</dbReference>
<keyword evidence="5 7" id="KW-1133">Transmembrane helix</keyword>
<evidence type="ECO:0000313" key="10">
    <source>
        <dbReference type="EMBL" id="AOZ47700.1"/>
    </source>
</evidence>
<dbReference type="AlphaFoldDB" id="A0AAC8YGW2"/>